<feature type="region of interest" description="Disordered" evidence="1">
    <location>
        <begin position="1"/>
        <end position="28"/>
    </location>
</feature>
<keyword evidence="3" id="KW-1185">Reference proteome</keyword>
<comment type="caution">
    <text evidence="2">The sequence shown here is derived from an EMBL/GenBank/DDBJ whole genome shotgun (WGS) entry which is preliminary data.</text>
</comment>
<dbReference type="EMBL" id="SSOP01000015">
    <property type="protein sequence ID" value="KAB5594835.1"/>
    <property type="molecule type" value="Genomic_DNA"/>
</dbReference>
<feature type="compositionally biased region" description="Low complexity" evidence="1">
    <location>
        <begin position="9"/>
        <end position="24"/>
    </location>
</feature>
<sequence length="108" mass="11560">MVFGFRSSTRAPAAADTTAANTSTPPAPAHTRWLKGYHSRNEQKHVGNLKAKLNDSNTTTAERGQAKTELNAMGRGKEAHVPISVRVKSMFQSNKGANINTRATTAPA</sequence>
<gene>
    <name evidence="2" type="ORF">CTheo_1650</name>
</gene>
<protein>
    <submittedName>
        <fullName evidence="2">Uncharacterized protein</fullName>
    </submittedName>
</protein>
<evidence type="ECO:0000256" key="1">
    <source>
        <dbReference type="SAM" id="MobiDB-lite"/>
    </source>
</evidence>
<proteinExistence type="predicted"/>
<dbReference type="OrthoDB" id="3353448at2759"/>
<dbReference type="AlphaFoldDB" id="A0A5N5QSV8"/>
<dbReference type="Proteomes" id="UP000383932">
    <property type="component" value="Unassembled WGS sequence"/>
</dbReference>
<organism evidence="2 3">
    <name type="scientific">Ceratobasidium theobromae</name>
    <dbReference type="NCBI Taxonomy" id="1582974"/>
    <lineage>
        <taxon>Eukaryota</taxon>
        <taxon>Fungi</taxon>
        <taxon>Dikarya</taxon>
        <taxon>Basidiomycota</taxon>
        <taxon>Agaricomycotina</taxon>
        <taxon>Agaricomycetes</taxon>
        <taxon>Cantharellales</taxon>
        <taxon>Ceratobasidiaceae</taxon>
        <taxon>Ceratobasidium</taxon>
    </lineage>
</organism>
<reference evidence="2 3" key="1">
    <citation type="journal article" date="2019" name="Fungal Biol. Biotechnol.">
        <title>Draft genome sequence of fastidious pathogen Ceratobasidium theobromae, which causes vascular-streak dieback in Theobroma cacao.</title>
        <authorList>
            <person name="Ali S.S."/>
            <person name="Asman A."/>
            <person name="Shao J."/>
            <person name="Firmansyah A.P."/>
            <person name="Susilo A.W."/>
            <person name="Rosmana A."/>
            <person name="McMahon P."/>
            <person name="Junaid M."/>
            <person name="Guest D."/>
            <person name="Kheng T.Y."/>
            <person name="Meinhardt L.W."/>
            <person name="Bailey B.A."/>
        </authorList>
    </citation>
    <scope>NUCLEOTIDE SEQUENCE [LARGE SCALE GENOMIC DNA]</scope>
    <source>
        <strain evidence="2 3">CT2</strain>
    </source>
</reference>
<accession>A0A5N5QSV8</accession>
<name>A0A5N5QSV8_9AGAM</name>
<evidence type="ECO:0000313" key="3">
    <source>
        <dbReference type="Proteomes" id="UP000383932"/>
    </source>
</evidence>
<evidence type="ECO:0000313" key="2">
    <source>
        <dbReference type="EMBL" id="KAB5594835.1"/>
    </source>
</evidence>